<dbReference type="AlphaFoldDB" id="A0A7H0FTM3"/>
<organism evidence="2 3">
    <name type="scientific">Agrilutibacter terrestris</name>
    <dbReference type="NCBI Taxonomy" id="2865112"/>
    <lineage>
        <taxon>Bacteria</taxon>
        <taxon>Pseudomonadati</taxon>
        <taxon>Pseudomonadota</taxon>
        <taxon>Gammaproteobacteria</taxon>
        <taxon>Lysobacterales</taxon>
        <taxon>Lysobacteraceae</taxon>
        <taxon>Agrilutibacter</taxon>
    </lineage>
</organism>
<keyword evidence="1" id="KW-1133">Transmembrane helix</keyword>
<keyword evidence="1" id="KW-0472">Membrane</keyword>
<dbReference type="RefSeq" id="WP_187710835.1">
    <property type="nucleotide sequence ID" value="NZ_CP060820.1"/>
</dbReference>
<reference evidence="2 3" key="1">
    <citation type="submission" date="2020-08" db="EMBL/GenBank/DDBJ databases">
        <title>Lysobacter sp. II4 sp. nov., isolated from soil.</title>
        <authorList>
            <person name="Woo C.Y."/>
            <person name="Kim J."/>
        </authorList>
    </citation>
    <scope>NUCLEOTIDE SEQUENCE [LARGE SCALE GENOMIC DNA]</scope>
    <source>
        <strain evidence="2 3">II4</strain>
    </source>
</reference>
<evidence type="ECO:0008006" key="4">
    <source>
        <dbReference type="Google" id="ProtNLM"/>
    </source>
</evidence>
<evidence type="ECO:0000313" key="3">
    <source>
        <dbReference type="Proteomes" id="UP000516018"/>
    </source>
</evidence>
<proteinExistence type="predicted"/>
<keyword evidence="3" id="KW-1185">Reference proteome</keyword>
<keyword evidence="1" id="KW-0812">Transmembrane</keyword>
<evidence type="ECO:0000256" key="1">
    <source>
        <dbReference type="SAM" id="Phobius"/>
    </source>
</evidence>
<dbReference type="Proteomes" id="UP000516018">
    <property type="component" value="Chromosome"/>
</dbReference>
<dbReference type="KEGG" id="lsx:H8B22_07460"/>
<accession>A0A7H0FTM3</accession>
<sequence length="219" mass="24829">MDAGTLAATARRIKEDTLEETLEANLYAPPTAVVMDAPARVRAPEFYVVARTKFIVLLVATLGMYQIYWFYRHWARYRSYNKANISPIWRAIFPVFFAHSLGRDIRQSLARTGIAHRWWPNLLAWGYVVAQIISTVCDRLAAKEIGSPTTDLVATVALLPIGYCMWGLQKAANLACAQPHGESNRDFTWANWVWIVIGALLWLVILLGWAVMLGWITFD</sequence>
<evidence type="ECO:0000313" key="2">
    <source>
        <dbReference type="EMBL" id="QNP39389.1"/>
    </source>
</evidence>
<dbReference type="EMBL" id="CP060820">
    <property type="protein sequence ID" value="QNP39389.1"/>
    <property type="molecule type" value="Genomic_DNA"/>
</dbReference>
<feature type="transmembrane region" description="Helical" evidence="1">
    <location>
        <begin position="192"/>
        <end position="218"/>
    </location>
</feature>
<protein>
    <recommendedName>
        <fullName evidence="4">DUF4234 domain-containing protein</fullName>
    </recommendedName>
</protein>
<feature type="transmembrane region" description="Helical" evidence="1">
    <location>
        <begin position="54"/>
        <end position="71"/>
    </location>
</feature>
<gene>
    <name evidence="2" type="ORF">H8B22_07460</name>
</gene>
<name>A0A7H0FTM3_9GAMM</name>